<feature type="region of interest" description="Disordered" evidence="1">
    <location>
        <begin position="382"/>
        <end position="420"/>
    </location>
</feature>
<dbReference type="KEGG" id="tdl:TDEL_0A01450"/>
<reference evidence="2 3" key="1">
    <citation type="journal article" date="2011" name="Proc. Natl. Acad. Sci. U.S.A.">
        <title>Evolutionary erosion of yeast sex chromosomes by mating-type switching accidents.</title>
        <authorList>
            <person name="Gordon J.L."/>
            <person name="Armisen D."/>
            <person name="Proux-Wera E."/>
            <person name="Oheigeartaigh S.S."/>
            <person name="Byrne K.P."/>
            <person name="Wolfe K.H."/>
        </authorList>
    </citation>
    <scope>NUCLEOTIDE SEQUENCE [LARGE SCALE GENOMIC DNA]</scope>
    <source>
        <strain evidence="3">ATCC 10662 / CBS 1146 / NBRC 0425 / NCYC 2629 / NRRL Y-866</strain>
    </source>
</reference>
<feature type="region of interest" description="Disordered" evidence="1">
    <location>
        <begin position="500"/>
        <end position="535"/>
    </location>
</feature>
<evidence type="ECO:0000256" key="1">
    <source>
        <dbReference type="SAM" id="MobiDB-lite"/>
    </source>
</evidence>
<sequence length="623" mass="69583">MYHTFSSGGLRDNSSVYSGSSNTTSGSAFHSRGIPRSNSTSDLFEIPVQGTGGNCRKPKSGPRASFAANGRSNSLQHVPKGHQLPNGYQIKPRDMHYHRGRFPDQQSLRQGLCKSPSYSSSNYSLEPQNSLNSIPERRQPHYVLTPYQLQRKQMKGAFQFPNGENFTPRNKLPRSSSSIALSKGGNPALQPLSRSQSMNSLPPRPVRLPKPPLTVVTSPSPVESGSSGSSYNSMKDHSSSGSTNQSSRPSTHSSYTNLPSTVGKQRSPLIMKIEPPRDKENLPEMIVEEVPTSTGSQTETNGPVKRKNSNTPNDGKETSNKSVKRGSSMSGFKSFLKKLFHRQSSSRSPSPISESDKNKKRQRITRELTGLSADLPNELAAANSSMDNVDEETNRTPVSKTEAENDSSAEDEDDGDDTLMDTDLVFDSLLLKADSNRVSCLQKQIELNQKLQKIPSLDSRIPSDLQSPPEASKEESNIDYELISEFSRLGKFIEKAEEIRESKPSNLPTRSPKRPAISSKDSARSFYHPRRRGTGSSHDLIARLYQDWKIVHLDASVQTQKHFLKDKELRFGQDIYVNDTWSATDYERSDKRFIRNRRRLMQLKDKGFIEAVKIELNEFKKTK</sequence>
<dbReference type="AlphaFoldDB" id="G8ZLI3"/>
<dbReference type="EMBL" id="HE616742">
    <property type="protein sequence ID" value="CCE89477.1"/>
    <property type="molecule type" value="Genomic_DNA"/>
</dbReference>
<feature type="compositionally biased region" description="Polar residues" evidence="1">
    <location>
        <begin position="239"/>
        <end position="264"/>
    </location>
</feature>
<organism evidence="2 3">
    <name type="scientific">Torulaspora delbrueckii</name>
    <name type="common">Yeast</name>
    <name type="synonym">Candida colliculosa</name>
    <dbReference type="NCBI Taxonomy" id="4950"/>
    <lineage>
        <taxon>Eukaryota</taxon>
        <taxon>Fungi</taxon>
        <taxon>Dikarya</taxon>
        <taxon>Ascomycota</taxon>
        <taxon>Saccharomycotina</taxon>
        <taxon>Saccharomycetes</taxon>
        <taxon>Saccharomycetales</taxon>
        <taxon>Saccharomycetaceae</taxon>
        <taxon>Torulaspora</taxon>
    </lineage>
</organism>
<accession>G8ZLI3</accession>
<feature type="compositionally biased region" description="Low complexity" evidence="1">
    <location>
        <begin position="13"/>
        <end position="27"/>
    </location>
</feature>
<feature type="region of interest" description="Disordered" evidence="1">
    <location>
        <begin position="106"/>
        <end position="138"/>
    </location>
</feature>
<dbReference type="HOGENOM" id="CLU_438863_0_0_1"/>
<keyword evidence="3" id="KW-1185">Reference proteome</keyword>
<feature type="region of interest" description="Disordered" evidence="1">
    <location>
        <begin position="458"/>
        <end position="477"/>
    </location>
</feature>
<gene>
    <name evidence="2" type="primary">TDEL0A01450</name>
    <name evidence="2" type="ORF">TDEL_0A01450</name>
</gene>
<dbReference type="Proteomes" id="UP000005627">
    <property type="component" value="Chromosome 1"/>
</dbReference>
<feature type="compositionally biased region" description="Pro residues" evidence="1">
    <location>
        <begin position="202"/>
        <end position="212"/>
    </location>
</feature>
<proteinExistence type="predicted"/>
<feature type="region of interest" description="Disordered" evidence="1">
    <location>
        <begin position="1"/>
        <end position="91"/>
    </location>
</feature>
<evidence type="ECO:0000313" key="2">
    <source>
        <dbReference type="EMBL" id="CCE89477.1"/>
    </source>
</evidence>
<feature type="compositionally biased region" description="Polar residues" evidence="1">
    <location>
        <begin position="291"/>
        <end position="301"/>
    </location>
</feature>
<feature type="compositionally biased region" description="Polar residues" evidence="1">
    <location>
        <begin position="162"/>
        <end position="180"/>
    </location>
</feature>
<feature type="compositionally biased region" description="Acidic residues" evidence="1">
    <location>
        <begin position="404"/>
        <end position="420"/>
    </location>
</feature>
<dbReference type="eggNOG" id="ENOG502S3XF">
    <property type="taxonomic scope" value="Eukaryota"/>
</dbReference>
<feature type="compositionally biased region" description="Low complexity" evidence="1">
    <location>
        <begin position="115"/>
        <end position="124"/>
    </location>
</feature>
<dbReference type="InParanoid" id="G8ZLI3"/>
<dbReference type="OrthoDB" id="5563016at2759"/>
<feature type="region of interest" description="Disordered" evidence="1">
    <location>
        <begin position="340"/>
        <end position="362"/>
    </location>
</feature>
<protein>
    <submittedName>
        <fullName evidence="2">Uncharacterized protein</fullName>
    </submittedName>
</protein>
<dbReference type="GeneID" id="11502778"/>
<feature type="region of interest" description="Disordered" evidence="1">
    <location>
        <begin position="159"/>
        <end position="328"/>
    </location>
</feature>
<dbReference type="RefSeq" id="XP_003678688.1">
    <property type="nucleotide sequence ID" value="XM_003678640.1"/>
</dbReference>
<name>G8ZLI3_TORDE</name>
<evidence type="ECO:0000313" key="3">
    <source>
        <dbReference type="Proteomes" id="UP000005627"/>
    </source>
</evidence>
<feature type="compositionally biased region" description="Low complexity" evidence="1">
    <location>
        <begin position="213"/>
        <end position="230"/>
    </location>
</feature>
<dbReference type="FunCoup" id="G8ZLI3">
    <property type="interactions" value="139"/>
</dbReference>